<gene>
    <name evidence="2" type="ORF">GA542_08570</name>
</gene>
<proteinExistence type="predicted"/>
<evidence type="ECO:0000313" key="3">
    <source>
        <dbReference type="Proteomes" id="UP000470926"/>
    </source>
</evidence>
<keyword evidence="1" id="KW-1133">Transmembrane helix</keyword>
<evidence type="ECO:0000313" key="2">
    <source>
        <dbReference type="EMBL" id="KAB6029255.1"/>
    </source>
</evidence>
<keyword evidence="1" id="KW-0472">Membrane</keyword>
<feature type="transmembrane region" description="Helical" evidence="1">
    <location>
        <begin position="209"/>
        <end position="227"/>
    </location>
</feature>
<feature type="transmembrane region" description="Helical" evidence="1">
    <location>
        <begin position="174"/>
        <end position="197"/>
    </location>
</feature>
<feature type="transmembrane region" description="Helical" evidence="1">
    <location>
        <begin position="20"/>
        <end position="40"/>
    </location>
</feature>
<sequence length="572" mass="65455">MYSIKKNLENERNPLVNRIVLIILSLFLGFMASLVDAIRIHQCLLISWRCLWYTLMTACLFLVFTFLGERLIAWFATEPKKTSYSKIRLFFSFDCNWKQFLLVMSVILLCWLPYLWLLYPGVLWYDTGQQLMQWFHLPNVFTDGSYWSDHHPVFDTLVFGLFAELGKMLGSVDIGLFICSAFLSILSAASFATIVLYCSCLGAKWRLSVVQMLFFALFPVIPVFSMSLVKDSVFMPFFIWFAIFCIEIVRSRGACLSKVSMAILFIVLFLLVGLTKKTGIYIALICCLVLLFMVSRYRLRLVVVFLVGLSTLTLFVPKVVFPAMNIQEGGKQEMLAIPFQQSALEVKRHEKNMDSHDLKVIYSILGKDVADRYQWWAADNVKGYTWDQSKDPLLGEYARIWAHGAIQYPQTYVEAYLALQEGWLGIPSYVGMGNTDSANLVLTVFLTGSDHAIVDNAAQMGLKMPGRYNYVQPIERRINQFEQLPVINLLFSKTIWTTWMFCFAIYEWCRSRRMRDIACVASYAATFLFLWISPATVTIEGIRYAMPMVILAPLMWGLLACNSAAARAAAEN</sequence>
<accession>A0A6I0VDS3</accession>
<evidence type="ECO:0000256" key="1">
    <source>
        <dbReference type="SAM" id="Phobius"/>
    </source>
</evidence>
<feature type="transmembrane region" description="Helical" evidence="1">
    <location>
        <begin position="545"/>
        <end position="566"/>
    </location>
</feature>
<reference evidence="2 3" key="1">
    <citation type="journal article" date="2019" name="Nat. Med.">
        <title>A library of human gut bacterial isolates paired with longitudinal multiomics data enables mechanistic microbiome research.</title>
        <authorList>
            <person name="Poyet M."/>
            <person name="Groussin M."/>
            <person name="Gibbons S.M."/>
            <person name="Avila-Pacheco J."/>
            <person name="Jiang X."/>
            <person name="Kearney S.M."/>
            <person name="Perrotta A.R."/>
            <person name="Berdy B."/>
            <person name="Zhao S."/>
            <person name="Lieberman T.D."/>
            <person name="Swanson P.K."/>
            <person name="Smith M."/>
            <person name="Roesemann S."/>
            <person name="Alexander J.E."/>
            <person name="Rich S.A."/>
            <person name="Livny J."/>
            <person name="Vlamakis H."/>
            <person name="Clish C."/>
            <person name="Bullock K."/>
            <person name="Deik A."/>
            <person name="Scott J."/>
            <person name="Pierce K.A."/>
            <person name="Xavier R.J."/>
            <person name="Alm E.J."/>
        </authorList>
    </citation>
    <scope>NUCLEOTIDE SEQUENCE [LARGE SCALE GENOMIC DNA]</scope>
    <source>
        <strain evidence="2 3">BIOML-A26</strain>
    </source>
</reference>
<dbReference type="AlphaFoldDB" id="A0A6I0VDS3"/>
<organism evidence="2 3">
    <name type="scientific">Bifidobacterium adolescentis</name>
    <dbReference type="NCBI Taxonomy" id="1680"/>
    <lineage>
        <taxon>Bacteria</taxon>
        <taxon>Bacillati</taxon>
        <taxon>Actinomycetota</taxon>
        <taxon>Actinomycetes</taxon>
        <taxon>Bifidobacteriales</taxon>
        <taxon>Bifidobacteriaceae</taxon>
        <taxon>Bifidobacterium</taxon>
    </lineage>
</organism>
<feature type="transmembrane region" description="Helical" evidence="1">
    <location>
        <begin position="52"/>
        <end position="76"/>
    </location>
</feature>
<dbReference type="Pfam" id="PF19484">
    <property type="entry name" value="DUF6020"/>
    <property type="match status" value="1"/>
</dbReference>
<feature type="transmembrane region" description="Helical" evidence="1">
    <location>
        <begin position="518"/>
        <end position="539"/>
    </location>
</feature>
<dbReference type="EMBL" id="WDFR01000004">
    <property type="protein sequence ID" value="KAB6029255.1"/>
    <property type="molecule type" value="Genomic_DNA"/>
</dbReference>
<feature type="transmembrane region" description="Helical" evidence="1">
    <location>
        <begin position="278"/>
        <end position="294"/>
    </location>
</feature>
<feature type="transmembrane region" description="Helical" evidence="1">
    <location>
        <begin position="233"/>
        <end position="249"/>
    </location>
</feature>
<comment type="caution">
    <text evidence="2">The sequence shown here is derived from an EMBL/GenBank/DDBJ whole genome shotgun (WGS) entry which is preliminary data.</text>
</comment>
<dbReference type="RefSeq" id="WP_035011282.1">
    <property type="nucleotide sequence ID" value="NZ_JAJEPP010000016.1"/>
</dbReference>
<feature type="transmembrane region" description="Helical" evidence="1">
    <location>
        <begin position="486"/>
        <end position="506"/>
    </location>
</feature>
<dbReference type="InterPro" id="IPR046062">
    <property type="entry name" value="DUF6020"/>
</dbReference>
<name>A0A6I0VDS3_BIFAD</name>
<keyword evidence="1" id="KW-0812">Transmembrane</keyword>
<feature type="transmembrane region" description="Helical" evidence="1">
    <location>
        <begin position="97"/>
        <end position="119"/>
    </location>
</feature>
<dbReference type="Proteomes" id="UP000470926">
    <property type="component" value="Unassembled WGS sequence"/>
</dbReference>
<protein>
    <recommendedName>
        <fullName evidence="4">Glycosyltransferase RgtA/B/C/D-like domain-containing protein</fullName>
    </recommendedName>
</protein>
<feature type="transmembrane region" description="Helical" evidence="1">
    <location>
        <begin position="301"/>
        <end position="321"/>
    </location>
</feature>
<feature type="transmembrane region" description="Helical" evidence="1">
    <location>
        <begin position="256"/>
        <end position="272"/>
    </location>
</feature>
<evidence type="ECO:0008006" key="4">
    <source>
        <dbReference type="Google" id="ProtNLM"/>
    </source>
</evidence>